<dbReference type="PANTHER" id="PTHR11686:SF9">
    <property type="entry name" value="RE13973P"/>
    <property type="match status" value="1"/>
</dbReference>
<feature type="binding site" evidence="1">
    <location>
        <begin position="58"/>
        <end position="59"/>
    </location>
    <ligand>
        <name>L-glutamate</name>
        <dbReference type="ChEBI" id="CHEBI:29985"/>
    </ligand>
</feature>
<proteinExistence type="predicted"/>
<dbReference type="GO" id="GO:0036374">
    <property type="term" value="F:glutathione hydrolase activity"/>
    <property type="evidence" value="ECO:0007669"/>
    <property type="project" value="InterPro"/>
</dbReference>
<dbReference type="GO" id="GO:0006751">
    <property type="term" value="P:glutathione catabolic process"/>
    <property type="evidence" value="ECO:0007669"/>
    <property type="project" value="InterPro"/>
</dbReference>
<protein>
    <submittedName>
        <fullName evidence="2">Uncharacterized protein</fullName>
    </submittedName>
</protein>
<dbReference type="InterPro" id="IPR043137">
    <property type="entry name" value="GGT_ssub_C"/>
</dbReference>
<dbReference type="Proteomes" id="UP000676336">
    <property type="component" value="Unassembled WGS sequence"/>
</dbReference>
<gene>
    <name evidence="2" type="ORF">SMN809_LOCUS84512</name>
</gene>
<feature type="non-terminal residue" evidence="2">
    <location>
        <position position="1"/>
    </location>
</feature>
<dbReference type="Gene3D" id="3.60.20.40">
    <property type="match status" value="1"/>
</dbReference>
<comment type="caution">
    <text evidence="2">The sequence shown here is derived from an EMBL/GenBank/DDBJ whole genome shotgun (WGS) entry which is preliminary data.</text>
</comment>
<dbReference type="Pfam" id="PF01019">
    <property type="entry name" value="G_glu_transpept"/>
    <property type="match status" value="1"/>
</dbReference>
<dbReference type="PRINTS" id="PR01210">
    <property type="entry name" value="GGTRANSPTASE"/>
</dbReference>
<dbReference type="SUPFAM" id="SSF56235">
    <property type="entry name" value="N-terminal nucleophile aminohydrolases (Ntn hydrolases)"/>
    <property type="match status" value="1"/>
</dbReference>
<evidence type="ECO:0000313" key="3">
    <source>
        <dbReference type="Proteomes" id="UP000676336"/>
    </source>
</evidence>
<dbReference type="PANTHER" id="PTHR11686">
    <property type="entry name" value="GAMMA GLUTAMYL TRANSPEPTIDASE"/>
    <property type="match status" value="1"/>
</dbReference>
<dbReference type="AlphaFoldDB" id="A0A8S3K8A6"/>
<accession>A0A8S3K8A6</accession>
<dbReference type="EMBL" id="CAJOBI010360313">
    <property type="protein sequence ID" value="CAF5225862.1"/>
    <property type="molecule type" value="Genomic_DNA"/>
</dbReference>
<reference evidence="2" key="1">
    <citation type="submission" date="2021-02" db="EMBL/GenBank/DDBJ databases">
        <authorList>
            <person name="Nowell W R."/>
        </authorList>
    </citation>
    <scope>NUCLEOTIDE SEQUENCE</scope>
</reference>
<dbReference type="InterPro" id="IPR000101">
    <property type="entry name" value="GGT_peptidase"/>
</dbReference>
<organism evidence="2 3">
    <name type="scientific">Rotaria magnacalcarata</name>
    <dbReference type="NCBI Taxonomy" id="392030"/>
    <lineage>
        <taxon>Eukaryota</taxon>
        <taxon>Metazoa</taxon>
        <taxon>Spiralia</taxon>
        <taxon>Gnathifera</taxon>
        <taxon>Rotifera</taxon>
        <taxon>Eurotatoria</taxon>
        <taxon>Bdelloidea</taxon>
        <taxon>Philodinida</taxon>
        <taxon>Philodinidae</taxon>
        <taxon>Rotaria</taxon>
    </lineage>
</organism>
<evidence type="ECO:0000313" key="2">
    <source>
        <dbReference type="EMBL" id="CAF5225862.1"/>
    </source>
</evidence>
<evidence type="ECO:0000256" key="1">
    <source>
        <dbReference type="PIRSR" id="PIRSR600101-2"/>
    </source>
</evidence>
<dbReference type="InterPro" id="IPR029055">
    <property type="entry name" value="Ntn_hydrolases_N"/>
</dbReference>
<feature type="binding site" evidence="1">
    <location>
        <position position="81"/>
    </location>
    <ligand>
        <name>L-glutamate</name>
        <dbReference type="ChEBI" id="CHEBI:29985"/>
    </ligand>
</feature>
<name>A0A8S3K8A6_9BILA</name>
<sequence>MSFNENFILNLIAVKSLRIVSDDVATQRMTLGRVTLDHRMNYMLIKSQIIILVKRPMSSMSPILVTNSNGQVIFTAGGSGGSRIISSVAQVAIYNLWLGKSIRDAVDMPRLHQQLIPMEVELEKRFPVNVVHGLL</sequence>
<dbReference type="GO" id="GO:0005886">
    <property type="term" value="C:plasma membrane"/>
    <property type="evidence" value="ECO:0007669"/>
    <property type="project" value="TreeGrafter"/>
</dbReference>